<evidence type="ECO:0000313" key="3">
    <source>
        <dbReference type="Proteomes" id="UP000183200"/>
    </source>
</evidence>
<dbReference type="OrthoDB" id="4827574at2"/>
<dbReference type="AlphaFoldDB" id="A0A1H0KBI8"/>
<dbReference type="Pfam" id="PF09951">
    <property type="entry name" value="Imm33"/>
    <property type="match status" value="1"/>
</dbReference>
<accession>A0A1H0KBI8</accession>
<dbReference type="EMBL" id="FNGY01000016">
    <property type="protein sequence ID" value="SDO53213.1"/>
    <property type="molecule type" value="Genomic_DNA"/>
</dbReference>
<dbReference type="Proteomes" id="UP000183200">
    <property type="component" value="Unassembled WGS sequence"/>
</dbReference>
<evidence type="ECO:0000259" key="1">
    <source>
        <dbReference type="Pfam" id="PF09951"/>
    </source>
</evidence>
<evidence type="ECO:0000313" key="2">
    <source>
        <dbReference type="EMBL" id="SDO53213.1"/>
    </source>
</evidence>
<reference evidence="3" key="1">
    <citation type="submission" date="2016-10" db="EMBL/GenBank/DDBJ databases">
        <authorList>
            <person name="Varghese N."/>
            <person name="Submissions S."/>
        </authorList>
    </citation>
    <scope>NUCLEOTIDE SEQUENCE [LARGE SCALE GENOMIC DNA]</scope>
    <source>
        <strain evidence="3">DSM 19110</strain>
    </source>
</reference>
<dbReference type="InterPro" id="IPR018689">
    <property type="entry name" value="Imm33_dom"/>
</dbReference>
<keyword evidence="3" id="KW-1185">Reference proteome</keyword>
<feature type="domain" description="Immunity protein Imm33" evidence="1">
    <location>
        <begin position="25"/>
        <end position="110"/>
    </location>
</feature>
<proteinExistence type="predicted"/>
<sequence>MSFFKKKEDKRENNFENFPPIGGLMVSKMVVDEQIKPRFMYREKRMSPEDSGWRIFTGFEGEEYTDDPSNIGIYNPSTILKIDPSIEDLLFKGIGSVYEKTEDSTEWYKVSDFEMEDDYMVTHKLTENWLIDINNLFERRVEESRDLLYTTGDKSVRIAIWNEEGKSKEAIYAERNQDIENRNQTVSKTLMTFDFSDAEVARLGYMIQEDDNDKSYRVIYGFSIIDRQVLEVAIYFDDEEDLDWAIETWKNIRLVDTVA</sequence>
<organism evidence="2 3">
    <name type="scientific">Pedobacter steynii</name>
    <dbReference type="NCBI Taxonomy" id="430522"/>
    <lineage>
        <taxon>Bacteria</taxon>
        <taxon>Pseudomonadati</taxon>
        <taxon>Bacteroidota</taxon>
        <taxon>Sphingobacteriia</taxon>
        <taxon>Sphingobacteriales</taxon>
        <taxon>Sphingobacteriaceae</taxon>
        <taxon>Pedobacter</taxon>
    </lineage>
</organism>
<name>A0A1H0KBI8_9SPHI</name>
<dbReference type="PANTHER" id="PTHR38743">
    <property type="entry name" value="SIMILAR TO GLYOXYLASE I FAMILY PROTEIN"/>
    <property type="match status" value="1"/>
</dbReference>
<dbReference type="RefSeq" id="WP_074612708.1">
    <property type="nucleotide sequence ID" value="NZ_FNGY01000016.1"/>
</dbReference>
<protein>
    <recommendedName>
        <fullName evidence="1">Immunity protein Imm33 domain-containing protein</fullName>
    </recommendedName>
</protein>
<gene>
    <name evidence="2" type="ORF">SAMN05421820_1167</name>
</gene>
<dbReference type="PANTHER" id="PTHR38743:SF2">
    <property type="entry name" value="DUF2185 DOMAIN-CONTAINING PROTEIN"/>
    <property type="match status" value="1"/>
</dbReference>